<dbReference type="InterPro" id="IPR016025">
    <property type="entry name" value="Clathrin_H-chain_N"/>
</dbReference>
<sequence>KPSFTKKQADLFFPPDFADDFPVAMQISHKYSLIYVITKLGLLFVYDLETATAVYRNRISPDPIFLTSEATSVGGFYAINRRGQVLLATVNEQTIVDFVSGQLKNLELAVNLAKRGNLPGAEKL</sequence>
<dbReference type="SUPFAM" id="SSF50989">
    <property type="entry name" value="Clathrin heavy-chain terminal domain"/>
    <property type="match status" value="1"/>
</dbReference>
<dbReference type="EMBL" id="LXQA010093746">
    <property type="protein sequence ID" value="MCI14780.1"/>
    <property type="molecule type" value="Genomic_DNA"/>
</dbReference>
<protein>
    <submittedName>
        <fullName evidence="2">Clathrin heavy chain 1-like</fullName>
    </submittedName>
</protein>
<dbReference type="GO" id="GO:0006898">
    <property type="term" value="P:receptor-mediated endocytosis"/>
    <property type="evidence" value="ECO:0007669"/>
    <property type="project" value="TreeGrafter"/>
</dbReference>
<evidence type="ECO:0000259" key="1">
    <source>
        <dbReference type="Pfam" id="PF09268"/>
    </source>
</evidence>
<dbReference type="PANTHER" id="PTHR10292:SF34">
    <property type="entry name" value="CLATHRIN HEAVY CHAIN 1-RELATED"/>
    <property type="match status" value="1"/>
</dbReference>
<dbReference type="InterPro" id="IPR015348">
    <property type="entry name" value="Clathrin_H-chain_linker_core"/>
</dbReference>
<dbReference type="GO" id="GO:0006886">
    <property type="term" value="P:intracellular protein transport"/>
    <property type="evidence" value="ECO:0007669"/>
    <property type="project" value="InterPro"/>
</dbReference>
<name>A0A392PTJ9_9FABA</name>
<dbReference type="AlphaFoldDB" id="A0A392PTJ9"/>
<dbReference type="GO" id="GO:0009506">
    <property type="term" value="C:plasmodesma"/>
    <property type="evidence" value="ECO:0007669"/>
    <property type="project" value="TreeGrafter"/>
</dbReference>
<dbReference type="Pfam" id="PF01394">
    <property type="entry name" value="Clathrin_propel"/>
    <property type="match status" value="1"/>
</dbReference>
<feature type="domain" description="Clathrin heavy chain linker core motif" evidence="1">
    <location>
        <begin position="92"/>
        <end position="115"/>
    </location>
</feature>
<dbReference type="Pfam" id="PF09268">
    <property type="entry name" value="Clathrin-link"/>
    <property type="match status" value="1"/>
</dbReference>
<dbReference type="PANTHER" id="PTHR10292">
    <property type="entry name" value="CLATHRIN HEAVY CHAIN RELATED"/>
    <property type="match status" value="1"/>
</dbReference>
<feature type="non-terminal residue" evidence="2">
    <location>
        <position position="1"/>
    </location>
</feature>
<reference evidence="2 3" key="1">
    <citation type="journal article" date="2018" name="Front. Plant Sci.">
        <title>Red Clover (Trifolium pratense) and Zigzag Clover (T. medium) - A Picture of Genomic Similarities and Differences.</title>
        <authorList>
            <person name="Dluhosova J."/>
            <person name="Istvanek J."/>
            <person name="Nedelnik J."/>
            <person name="Repkova J."/>
        </authorList>
    </citation>
    <scope>NUCLEOTIDE SEQUENCE [LARGE SCALE GENOMIC DNA]</scope>
    <source>
        <strain evidence="3">cv. 10/8</strain>
        <tissue evidence="2">Leaf</tissue>
    </source>
</reference>
<feature type="non-terminal residue" evidence="2">
    <location>
        <position position="124"/>
    </location>
</feature>
<dbReference type="GO" id="GO:0030130">
    <property type="term" value="C:clathrin coat of trans-Golgi network vesicle"/>
    <property type="evidence" value="ECO:0007669"/>
    <property type="project" value="InterPro"/>
</dbReference>
<proteinExistence type="predicted"/>
<dbReference type="GO" id="GO:0071439">
    <property type="term" value="C:clathrin complex"/>
    <property type="evidence" value="ECO:0007669"/>
    <property type="project" value="TreeGrafter"/>
</dbReference>
<comment type="caution">
    <text evidence="2">The sequence shown here is derived from an EMBL/GenBank/DDBJ whole genome shotgun (WGS) entry which is preliminary data.</text>
</comment>
<accession>A0A392PTJ9</accession>
<evidence type="ECO:0000313" key="3">
    <source>
        <dbReference type="Proteomes" id="UP000265520"/>
    </source>
</evidence>
<organism evidence="2 3">
    <name type="scientific">Trifolium medium</name>
    <dbReference type="NCBI Taxonomy" id="97028"/>
    <lineage>
        <taxon>Eukaryota</taxon>
        <taxon>Viridiplantae</taxon>
        <taxon>Streptophyta</taxon>
        <taxon>Embryophyta</taxon>
        <taxon>Tracheophyta</taxon>
        <taxon>Spermatophyta</taxon>
        <taxon>Magnoliopsida</taxon>
        <taxon>eudicotyledons</taxon>
        <taxon>Gunneridae</taxon>
        <taxon>Pentapetalae</taxon>
        <taxon>rosids</taxon>
        <taxon>fabids</taxon>
        <taxon>Fabales</taxon>
        <taxon>Fabaceae</taxon>
        <taxon>Papilionoideae</taxon>
        <taxon>50 kb inversion clade</taxon>
        <taxon>NPAAA clade</taxon>
        <taxon>Hologalegina</taxon>
        <taxon>IRL clade</taxon>
        <taxon>Trifolieae</taxon>
        <taxon>Trifolium</taxon>
    </lineage>
</organism>
<keyword evidence="3" id="KW-1185">Reference proteome</keyword>
<dbReference type="Proteomes" id="UP000265520">
    <property type="component" value="Unassembled WGS sequence"/>
</dbReference>
<dbReference type="GO" id="GO:0030132">
    <property type="term" value="C:clathrin coat of coated pit"/>
    <property type="evidence" value="ECO:0007669"/>
    <property type="project" value="InterPro"/>
</dbReference>
<dbReference type="GO" id="GO:0009507">
    <property type="term" value="C:chloroplast"/>
    <property type="evidence" value="ECO:0007669"/>
    <property type="project" value="TreeGrafter"/>
</dbReference>
<dbReference type="InterPro" id="IPR022365">
    <property type="entry name" value="Clathrin_H-chain_propeller_rpt"/>
</dbReference>
<dbReference type="GO" id="GO:0032051">
    <property type="term" value="F:clathrin light chain binding"/>
    <property type="evidence" value="ECO:0007669"/>
    <property type="project" value="TreeGrafter"/>
</dbReference>
<dbReference type="GO" id="GO:0005198">
    <property type="term" value="F:structural molecule activity"/>
    <property type="evidence" value="ECO:0007669"/>
    <property type="project" value="InterPro"/>
</dbReference>
<evidence type="ECO:0000313" key="2">
    <source>
        <dbReference type="EMBL" id="MCI14780.1"/>
    </source>
</evidence>
<dbReference type="Gene3D" id="2.130.10.110">
    <property type="entry name" value="Clathrin heavy-chain terminal domain"/>
    <property type="match status" value="1"/>
</dbReference>